<dbReference type="Proteomes" id="UP000034736">
    <property type="component" value="Unassembled WGS sequence"/>
</dbReference>
<dbReference type="Pfam" id="PF18884">
    <property type="entry name" value="TSP3_bac"/>
    <property type="match status" value="2"/>
</dbReference>
<evidence type="ECO:0000256" key="6">
    <source>
        <dbReference type="SAM" id="Phobius"/>
    </source>
</evidence>
<feature type="region of interest" description="Disordered" evidence="5">
    <location>
        <begin position="72"/>
        <end position="97"/>
    </location>
</feature>
<reference evidence="7 8" key="1">
    <citation type="journal article" date="2015" name="Nature">
        <title>rRNA introns, odd ribosomes, and small enigmatic genomes across a large radiation of phyla.</title>
        <authorList>
            <person name="Brown C.T."/>
            <person name="Hug L.A."/>
            <person name="Thomas B.C."/>
            <person name="Sharon I."/>
            <person name="Castelle C.J."/>
            <person name="Singh A."/>
            <person name="Wilkins M.J."/>
            <person name="Williams K.H."/>
            <person name="Banfield J.F."/>
        </authorList>
    </citation>
    <scope>NUCLEOTIDE SEQUENCE [LARGE SCALE GENOMIC DNA]</scope>
</reference>
<organism evidence="7 8">
    <name type="scientific">Candidatus Giovannonibacteria bacterium GW2011_GWA2_44_13b</name>
    <dbReference type="NCBI Taxonomy" id="1618647"/>
    <lineage>
        <taxon>Bacteria</taxon>
        <taxon>Candidatus Giovannoniibacteriota</taxon>
    </lineage>
</organism>
<proteinExistence type="predicted"/>
<keyword evidence="6" id="KW-1133">Transmembrane helix</keyword>
<sequence>MGYLPSKNFITIVGSAIVVIFAGYFASFVWKIGHTPEIIVQNTVQSEQNLTDDTNEDTDGDGLKNWEEILWKTNPDEDDSDDDGMSDGEEITEGRDPTIKRALLAGGAWSDTFKKPEEVLAQNPSSDAPKTMTEKLARDFVTSYFATKSAAGGEDLNAPTKDALINALSHTVDEGTAAYRDVYVKKDVRISEKADSKTYLNHLGSMFAVNFKEIEGMEVQMVVSIAQSGNFAELYKIDAYLAAYKKTVAFLLNELVPPAYVELHLMILNSMNTTGLAVEDLKLIEKDPARSLIGVQLYYREISRAGQFLRDLKIQTDTDKISFSESDGGYFFNKYFEKI</sequence>
<keyword evidence="3" id="KW-0732">Signal</keyword>
<dbReference type="InterPro" id="IPR059100">
    <property type="entry name" value="TSP3_bac"/>
</dbReference>
<keyword evidence="6" id="KW-0472">Membrane</keyword>
<name>A0A0G1K206_9BACT</name>
<dbReference type="STRING" id="1618647.UW30_C0004G0038"/>
<evidence type="ECO:0000256" key="5">
    <source>
        <dbReference type="SAM" id="MobiDB-lite"/>
    </source>
</evidence>
<feature type="transmembrane region" description="Helical" evidence="6">
    <location>
        <begin position="9"/>
        <end position="30"/>
    </location>
</feature>
<gene>
    <name evidence="7" type="ORF">UW30_C0004G0038</name>
</gene>
<evidence type="ECO:0000256" key="3">
    <source>
        <dbReference type="ARBA" id="ARBA00022729"/>
    </source>
</evidence>
<protein>
    <submittedName>
        <fullName evidence="7">Calcium-binding acidic-repeat protein (ARP)</fullName>
    </submittedName>
</protein>
<keyword evidence="2" id="KW-0964">Secreted</keyword>
<dbReference type="AlphaFoldDB" id="A0A0G1K206"/>
<keyword evidence="4" id="KW-0106">Calcium</keyword>
<evidence type="ECO:0000313" key="7">
    <source>
        <dbReference type="EMBL" id="KKT41839.1"/>
    </source>
</evidence>
<evidence type="ECO:0000256" key="2">
    <source>
        <dbReference type="ARBA" id="ARBA00022525"/>
    </source>
</evidence>
<evidence type="ECO:0000313" key="8">
    <source>
        <dbReference type="Proteomes" id="UP000034736"/>
    </source>
</evidence>
<keyword evidence="6" id="KW-0812">Transmembrane</keyword>
<evidence type="ECO:0000256" key="4">
    <source>
        <dbReference type="ARBA" id="ARBA00022837"/>
    </source>
</evidence>
<accession>A0A0G1K206</accession>
<dbReference type="EMBL" id="LCHU01000004">
    <property type="protein sequence ID" value="KKT41839.1"/>
    <property type="molecule type" value="Genomic_DNA"/>
</dbReference>
<evidence type="ECO:0000256" key="1">
    <source>
        <dbReference type="ARBA" id="ARBA00004613"/>
    </source>
</evidence>
<comment type="caution">
    <text evidence="7">The sequence shown here is derived from an EMBL/GenBank/DDBJ whole genome shotgun (WGS) entry which is preliminary data.</text>
</comment>
<comment type="subcellular location">
    <subcellularLocation>
        <location evidence="1">Secreted</location>
    </subcellularLocation>
</comment>
<feature type="compositionally biased region" description="Acidic residues" evidence="5">
    <location>
        <begin position="76"/>
        <end position="91"/>
    </location>
</feature>